<dbReference type="Proteomes" id="UP000324327">
    <property type="component" value="Unassembled WGS sequence"/>
</dbReference>
<reference evidence="3 5" key="3">
    <citation type="submission" date="2019-09" db="EMBL/GenBank/DDBJ databases">
        <title>Strain-level analysis of Eubacterium rectale using genomes from metagenomes.</title>
        <authorList>
            <person name="Karcher N."/>
            <person name="Segata N."/>
        </authorList>
    </citation>
    <scope>NUCLEOTIDE SEQUENCE [LARGE SCALE GENOMIC DNA]</scope>
    <source>
        <strain evidence="3 5">T3WBe13</strain>
    </source>
</reference>
<evidence type="ECO:0000259" key="1">
    <source>
        <dbReference type="Pfam" id="PF14028"/>
    </source>
</evidence>
<evidence type="ECO:0000313" key="2">
    <source>
        <dbReference type="EMBL" id="CUO82322.1"/>
    </source>
</evidence>
<dbReference type="Pfam" id="PF14028">
    <property type="entry name" value="Lant_dehydr_C"/>
    <property type="match status" value="1"/>
</dbReference>
<organism evidence="2 4">
    <name type="scientific">Agathobacter rectalis</name>
    <dbReference type="NCBI Taxonomy" id="39491"/>
    <lineage>
        <taxon>Bacteria</taxon>
        <taxon>Bacillati</taxon>
        <taxon>Bacillota</taxon>
        <taxon>Clostridia</taxon>
        <taxon>Lachnospirales</taxon>
        <taxon>Lachnospiraceae</taxon>
        <taxon>Agathobacter</taxon>
    </lineage>
</organism>
<gene>
    <name evidence="2" type="ORF">ERS852497_00946</name>
    <name evidence="3" type="ORF">FYL31_07825</name>
</gene>
<evidence type="ECO:0000313" key="4">
    <source>
        <dbReference type="Proteomes" id="UP000095602"/>
    </source>
</evidence>
<accession>A0A174I585</accession>
<feature type="domain" description="Thiopeptide-type bacteriocin biosynthesis" evidence="1">
    <location>
        <begin position="4"/>
        <end position="262"/>
    </location>
</feature>
<dbReference type="Proteomes" id="UP000095602">
    <property type="component" value="Unassembled WGS sequence"/>
</dbReference>
<sequence>MSKWESLYIYCHNIEFQEKLMMELEPILDRMTEGWFFIKYWRGGPHIRLRFHDSGENIKEEIEGAVDKFFENNKVDNLDRDIYYSRISFDGKEEDSSKLPWHESGTCFYEDYIPEYERYGDGKLMEISENIFYHSSRLALSIFKNVKGINKRIVLSSYIIYKLLCYNNGLTLDFLNSYQTYWKKMVINEPKIKKEVICSVFDSIEKGRIDLSFMDNELEEMCNGFGKMRELTTDMERLYITSSQIHMMNNRISVTPDFEYIITREMGEWLGEKMENSKG</sequence>
<dbReference type="EMBL" id="CZAJ01000006">
    <property type="protein sequence ID" value="CUO82322.1"/>
    <property type="molecule type" value="Genomic_DNA"/>
</dbReference>
<reference evidence="2 4" key="1">
    <citation type="submission" date="2015-09" db="EMBL/GenBank/DDBJ databases">
        <authorList>
            <consortium name="Pathogen Informatics"/>
        </authorList>
    </citation>
    <scope>NUCLEOTIDE SEQUENCE [LARGE SCALE GENOMIC DNA]</scope>
    <source>
        <strain evidence="2 4">2789STDY5834884</strain>
    </source>
</reference>
<evidence type="ECO:0000313" key="3">
    <source>
        <dbReference type="EMBL" id="TYL59458.1"/>
    </source>
</evidence>
<protein>
    <submittedName>
        <fullName evidence="2">Thiopeptide-type bacteriocin biosynthesis domain</fullName>
    </submittedName>
</protein>
<reference evidence="3 5" key="2">
    <citation type="submission" date="2019-08" db="EMBL/GenBank/DDBJ databases">
        <authorList>
            <person name="Duncan S."/>
            <person name="Walker A."/>
        </authorList>
    </citation>
    <scope>NUCLEOTIDE SEQUENCE [LARGE SCALE GENOMIC DNA]</scope>
    <source>
        <strain evidence="3 5">T3WBe13</strain>
    </source>
</reference>
<proteinExistence type="predicted"/>
<dbReference type="InterPro" id="IPR023809">
    <property type="entry name" value="Thiopep_bacteriocin_synth_dom"/>
</dbReference>
<dbReference type="RefSeq" id="WP_055273028.1">
    <property type="nucleotide sequence ID" value="NZ_AP031452.1"/>
</dbReference>
<dbReference type="AlphaFoldDB" id="A0A174I585"/>
<evidence type="ECO:0000313" key="5">
    <source>
        <dbReference type="Proteomes" id="UP000324327"/>
    </source>
</evidence>
<name>A0A174I585_9FIRM</name>
<dbReference type="EMBL" id="VSTF01000007">
    <property type="protein sequence ID" value="TYL59458.1"/>
    <property type="molecule type" value="Genomic_DNA"/>
</dbReference>